<keyword evidence="1" id="KW-0472">Membrane</keyword>
<dbReference type="InParanoid" id="A0A0M8K8R6"/>
<keyword evidence="1" id="KW-1133">Transmembrane helix</keyword>
<evidence type="ECO:0000313" key="5">
    <source>
        <dbReference type="Proteomes" id="UP000050502"/>
    </source>
</evidence>
<evidence type="ECO:0000313" key="3">
    <source>
        <dbReference type="EMBL" id="KPL86409.1"/>
    </source>
</evidence>
<keyword evidence="4" id="KW-1185">Reference proteome</keyword>
<dbReference type="RefSeq" id="WP_054493822.1">
    <property type="nucleotide sequence ID" value="NZ_BBZA01000225.1"/>
</dbReference>
<dbReference type="Proteomes" id="UP000037784">
    <property type="component" value="Unassembled WGS sequence"/>
</dbReference>
<evidence type="ECO:0000313" key="4">
    <source>
        <dbReference type="Proteomes" id="UP000037784"/>
    </source>
</evidence>
<evidence type="ECO:0000313" key="2">
    <source>
        <dbReference type="EMBL" id="GAP64075.1"/>
    </source>
</evidence>
<reference evidence="3 5" key="2">
    <citation type="submission" date="2015-07" db="EMBL/GenBank/DDBJ databases">
        <title>Whole genome sequence of Ardenticatena maritima DSM 23922.</title>
        <authorList>
            <person name="Hemp J."/>
            <person name="Ward L.M."/>
            <person name="Pace L.A."/>
            <person name="Fischer W.W."/>
        </authorList>
    </citation>
    <scope>NUCLEOTIDE SEQUENCE [LARGE SCALE GENOMIC DNA]</scope>
    <source>
        <strain evidence="3 5">110S</strain>
    </source>
</reference>
<feature type="transmembrane region" description="Helical" evidence="1">
    <location>
        <begin position="111"/>
        <end position="134"/>
    </location>
</feature>
<protein>
    <submittedName>
        <fullName evidence="2">Uncharacterized protein</fullName>
    </submittedName>
</protein>
<accession>A0A0M8K8R6</accession>
<proteinExistence type="predicted"/>
<keyword evidence="1" id="KW-0812">Transmembrane</keyword>
<feature type="transmembrane region" description="Helical" evidence="1">
    <location>
        <begin position="20"/>
        <end position="39"/>
    </location>
</feature>
<feature type="transmembrane region" description="Helical" evidence="1">
    <location>
        <begin position="140"/>
        <end position="171"/>
    </location>
</feature>
<dbReference type="Proteomes" id="UP000050502">
    <property type="component" value="Unassembled WGS sequence"/>
</dbReference>
<dbReference type="STRING" id="872965.SE16_13960"/>
<dbReference type="EMBL" id="LGKN01000009">
    <property type="protein sequence ID" value="KPL86409.1"/>
    <property type="molecule type" value="Genomic_DNA"/>
</dbReference>
<reference evidence="4" key="3">
    <citation type="submission" date="2015-08" db="EMBL/GenBank/DDBJ databases">
        <title>Draft Genome Sequence of a Heterotrophic Facultative Anaerobic Bacterium Ardenticatena maritima Strain 110S.</title>
        <authorList>
            <person name="Kawaichi S."/>
            <person name="Yoshida T."/>
            <person name="Sako Y."/>
            <person name="Nakamura R."/>
        </authorList>
    </citation>
    <scope>NUCLEOTIDE SEQUENCE [LARGE SCALE GENOMIC DNA]</scope>
    <source>
        <strain evidence="4">110S</strain>
    </source>
</reference>
<gene>
    <name evidence="2" type="ORF">ARMA_2498</name>
    <name evidence="3" type="ORF">SE16_13960</name>
</gene>
<reference evidence="2 4" key="1">
    <citation type="journal article" date="2015" name="Genome Announc.">
        <title>Draft Genome Sequence of a Heterotrophic Facultative Anaerobic Thermophilic Bacterium, Ardenticatena maritima Strain 110ST.</title>
        <authorList>
            <person name="Kawaichi S."/>
            <person name="Yoshida T."/>
            <person name="Sako Y."/>
            <person name="Nakamura R."/>
        </authorList>
    </citation>
    <scope>NUCLEOTIDE SEQUENCE [LARGE SCALE GENOMIC DNA]</scope>
    <source>
        <strain evidence="2 4">110S</strain>
    </source>
</reference>
<evidence type="ECO:0000256" key="1">
    <source>
        <dbReference type="SAM" id="Phobius"/>
    </source>
</evidence>
<comment type="caution">
    <text evidence="2">The sequence shown here is derived from an EMBL/GenBank/DDBJ whole genome shotgun (WGS) entry which is preliminary data.</text>
</comment>
<organism evidence="2 4">
    <name type="scientific">Ardenticatena maritima</name>
    <dbReference type="NCBI Taxonomy" id="872965"/>
    <lineage>
        <taxon>Bacteria</taxon>
        <taxon>Bacillati</taxon>
        <taxon>Chloroflexota</taxon>
        <taxon>Ardenticatenia</taxon>
        <taxon>Ardenticatenales</taxon>
        <taxon>Ardenticatenaceae</taxon>
        <taxon>Ardenticatena</taxon>
    </lineage>
</organism>
<name>A0A0M8K8R6_9CHLR</name>
<dbReference type="AlphaFoldDB" id="A0A0M8K8R6"/>
<sequence length="176" mass="19250">MSAVRAWVLRLSARAGERRALLVLFGLYWLMVLVVLPRASVSAIPTLDLRFWYTPDDVQAAFGATDTAGRWAFVVGHFTADLVYPLVYALLLGGLLSALTARTGRHANAPLLAWSGALFDVLENLTLSILALAYPNPLGGLAWLAALFTAAKWSTIALTFALLVWEIVAWLRVRAR</sequence>
<feature type="transmembrane region" description="Helical" evidence="1">
    <location>
        <begin position="82"/>
        <end position="99"/>
    </location>
</feature>
<dbReference type="EMBL" id="BBZA01000225">
    <property type="protein sequence ID" value="GAP64075.1"/>
    <property type="molecule type" value="Genomic_DNA"/>
</dbReference>